<sequence>MSDFTLFALTIIPLVLTPGPDMLFVLSQAMGKDFKSGMMATFGVCSGYLVHSVLVALGISAIIVSYPMLFNAIRFFGVAYLVYLSIQLFRSAFQSKGIRLSAAQTHNPIRKGFVTSLLNPKVMLIYFAILPQFMHSKGNPVVEGLLLSLIFISSCIIVYLVLSFIAVKVTEKAGFDQRKQKWVDATSASMIMLAATWLMAH</sequence>
<keyword evidence="4 6" id="KW-1133">Transmembrane helix</keyword>
<comment type="caution">
    <text evidence="7">The sequence shown here is derived from an EMBL/GenBank/DDBJ whole genome shotgun (WGS) entry which is preliminary data.</text>
</comment>
<evidence type="ECO:0000313" key="7">
    <source>
        <dbReference type="EMBL" id="ESK52623.1"/>
    </source>
</evidence>
<dbReference type="HOGENOM" id="CLU_079569_3_2_6"/>
<feature type="transmembrane region" description="Helical" evidence="6">
    <location>
        <begin position="145"/>
        <end position="170"/>
    </location>
</feature>
<keyword evidence="3 6" id="KW-0812">Transmembrane</keyword>
<evidence type="ECO:0000313" key="8">
    <source>
        <dbReference type="Proteomes" id="UP000018418"/>
    </source>
</evidence>
<dbReference type="PATRIC" id="fig|1341683.3.peg.773"/>
<evidence type="ECO:0008006" key="9">
    <source>
        <dbReference type="Google" id="ProtNLM"/>
    </source>
</evidence>
<feature type="transmembrane region" description="Helical" evidence="6">
    <location>
        <begin position="72"/>
        <end position="93"/>
    </location>
</feature>
<comment type="subcellular location">
    <subcellularLocation>
        <location evidence="1">Cell membrane</location>
        <topology evidence="1">Multi-pass membrane protein</topology>
    </subcellularLocation>
</comment>
<dbReference type="GO" id="GO:0015171">
    <property type="term" value="F:amino acid transmembrane transporter activity"/>
    <property type="evidence" value="ECO:0007669"/>
    <property type="project" value="TreeGrafter"/>
</dbReference>
<evidence type="ECO:0000256" key="3">
    <source>
        <dbReference type="ARBA" id="ARBA00022692"/>
    </source>
</evidence>
<keyword evidence="5 6" id="KW-0472">Membrane</keyword>
<dbReference type="PANTHER" id="PTHR30086:SF20">
    <property type="entry name" value="ARGININE EXPORTER PROTEIN ARGO-RELATED"/>
    <property type="match status" value="1"/>
</dbReference>
<evidence type="ECO:0000256" key="1">
    <source>
        <dbReference type="ARBA" id="ARBA00004651"/>
    </source>
</evidence>
<evidence type="ECO:0000256" key="2">
    <source>
        <dbReference type="ARBA" id="ARBA00022475"/>
    </source>
</evidence>
<dbReference type="GO" id="GO:0005886">
    <property type="term" value="C:plasma membrane"/>
    <property type="evidence" value="ECO:0007669"/>
    <property type="project" value="UniProtKB-SubCell"/>
</dbReference>
<dbReference type="STRING" id="396323.VH98_08310"/>
<accession>V2UDT4</accession>
<keyword evidence="2" id="KW-1003">Cell membrane</keyword>
<gene>
    <name evidence="7" type="ORF">P255_00782</name>
</gene>
<evidence type="ECO:0000256" key="5">
    <source>
        <dbReference type="ARBA" id="ARBA00023136"/>
    </source>
</evidence>
<dbReference type="Pfam" id="PF01810">
    <property type="entry name" value="LysE"/>
    <property type="match status" value="1"/>
</dbReference>
<proteinExistence type="predicted"/>
<keyword evidence="8" id="KW-1185">Reference proteome</keyword>
<evidence type="ECO:0000256" key="4">
    <source>
        <dbReference type="ARBA" id="ARBA00022989"/>
    </source>
</evidence>
<organism evidence="7 8">
    <name type="scientific">Acinetobacter brisouii CIP 110357</name>
    <dbReference type="NCBI Taxonomy" id="1341683"/>
    <lineage>
        <taxon>Bacteria</taxon>
        <taxon>Pseudomonadati</taxon>
        <taxon>Pseudomonadota</taxon>
        <taxon>Gammaproteobacteria</taxon>
        <taxon>Moraxellales</taxon>
        <taxon>Moraxellaceae</taxon>
        <taxon>Acinetobacter</taxon>
    </lineage>
</organism>
<name>V2UDT4_9GAMM</name>
<dbReference type="RefSeq" id="WP_004903754.1">
    <property type="nucleotide sequence ID" value="NZ_BBTI01000001.1"/>
</dbReference>
<dbReference type="InterPro" id="IPR001123">
    <property type="entry name" value="LeuE-type"/>
</dbReference>
<reference evidence="7 8" key="1">
    <citation type="submission" date="2013-10" db="EMBL/GenBank/DDBJ databases">
        <title>The Genome Sequence of Acinetobacter brisouii CIP 110357.</title>
        <authorList>
            <consortium name="The Broad Institute Genomics Platform"/>
            <consortium name="The Broad Institute Genome Sequencing Center for Infectious Disease"/>
            <person name="Cerqueira G."/>
            <person name="Feldgarden M."/>
            <person name="Courvalin P."/>
            <person name="Grillot-Courvalin C."/>
            <person name="Clermont D."/>
            <person name="Rocha E."/>
            <person name="Yoon E.-J."/>
            <person name="Nemec A."/>
            <person name="Young S.K."/>
            <person name="Zeng Q."/>
            <person name="Gargeya S."/>
            <person name="Fitzgerald M."/>
            <person name="Abouelleil A."/>
            <person name="Alvarado L."/>
            <person name="Berlin A.M."/>
            <person name="Chapman S.B."/>
            <person name="Gainer-Dewar J."/>
            <person name="Goldberg J."/>
            <person name="Gnerre S."/>
            <person name="Griggs A."/>
            <person name="Gujja S."/>
            <person name="Hansen M."/>
            <person name="Howarth C."/>
            <person name="Imamovic A."/>
            <person name="Ireland A."/>
            <person name="Larimer J."/>
            <person name="McCowan C."/>
            <person name="Murphy C."/>
            <person name="Pearson M."/>
            <person name="Poon T.W."/>
            <person name="Priest M."/>
            <person name="Roberts A."/>
            <person name="Saif S."/>
            <person name="Shea T."/>
            <person name="Sykes S."/>
            <person name="Wortman J."/>
            <person name="Nusbaum C."/>
            <person name="Birren B."/>
        </authorList>
    </citation>
    <scope>NUCLEOTIDE SEQUENCE [LARGE SCALE GENOMIC DNA]</scope>
    <source>
        <strain evidence="7 8">CIP 110357</strain>
    </source>
</reference>
<feature type="transmembrane region" description="Helical" evidence="6">
    <location>
        <begin position="38"/>
        <end position="66"/>
    </location>
</feature>
<dbReference type="AlphaFoldDB" id="V2UDT4"/>
<protein>
    <recommendedName>
        <fullName evidence="9">LysE family translocator</fullName>
    </recommendedName>
</protein>
<dbReference type="PIRSF" id="PIRSF006324">
    <property type="entry name" value="LeuE"/>
    <property type="match status" value="1"/>
</dbReference>
<feature type="transmembrane region" description="Helical" evidence="6">
    <location>
        <begin position="113"/>
        <end position="133"/>
    </location>
</feature>
<dbReference type="PANTHER" id="PTHR30086">
    <property type="entry name" value="ARGININE EXPORTER PROTEIN ARGO"/>
    <property type="match status" value="1"/>
</dbReference>
<evidence type="ECO:0000256" key="6">
    <source>
        <dbReference type="SAM" id="Phobius"/>
    </source>
</evidence>
<dbReference type="EMBL" id="AYEU01000003">
    <property type="protein sequence ID" value="ESK52623.1"/>
    <property type="molecule type" value="Genomic_DNA"/>
</dbReference>
<dbReference type="Proteomes" id="UP000018418">
    <property type="component" value="Unassembled WGS sequence"/>
</dbReference>
<feature type="transmembrane region" description="Helical" evidence="6">
    <location>
        <begin position="6"/>
        <end position="26"/>
    </location>
</feature>
<dbReference type="OrthoDB" id="9804822at2"/>